<dbReference type="VEuPathDB" id="FungiDB:PMAA_062860"/>
<accession>B6Q9X3</accession>
<sequence>MTRFHIKADQVNIKMPCPANPKPGFSVLRIHSSKRPHNIANLSSKAKKELINSIAQDIEGCIWAVGHYVKLGVLDSTHTLGFDQVINDIHNTERYENEEVLHWAVRRLKRYKKRARAERKRCKKLETKLRKETEKDSEEDSTDSESSPVYSKMASMQTTFSSRDNGSPGEGCSTTINTRNGIGQGMKGNVSIQSVESVDEPMISPPPAPLSPQRSMEVEFEKHVRFETPSQ</sequence>
<dbReference type="AlphaFoldDB" id="B6Q9X3"/>
<dbReference type="OrthoDB" id="4369471at2759"/>
<keyword evidence="3" id="KW-1185">Reference proteome</keyword>
<protein>
    <submittedName>
        <fullName evidence="2">Uncharacterized protein</fullName>
    </submittedName>
</protein>
<feature type="compositionally biased region" description="Polar residues" evidence="1">
    <location>
        <begin position="154"/>
        <end position="165"/>
    </location>
</feature>
<dbReference type="HOGENOM" id="CLU_1273014_0_0_1"/>
<proteinExistence type="predicted"/>
<name>B6Q9X3_TALMQ</name>
<gene>
    <name evidence="2" type="ORF">PMAA_062860</name>
</gene>
<organism evidence="2 3">
    <name type="scientific">Talaromyces marneffei (strain ATCC 18224 / CBS 334.59 / QM 7333)</name>
    <name type="common">Penicillium marneffei</name>
    <dbReference type="NCBI Taxonomy" id="441960"/>
    <lineage>
        <taxon>Eukaryota</taxon>
        <taxon>Fungi</taxon>
        <taxon>Dikarya</taxon>
        <taxon>Ascomycota</taxon>
        <taxon>Pezizomycotina</taxon>
        <taxon>Eurotiomycetes</taxon>
        <taxon>Eurotiomycetidae</taxon>
        <taxon>Eurotiales</taxon>
        <taxon>Trichocomaceae</taxon>
        <taxon>Talaromyces</taxon>
        <taxon>Talaromyces sect. Talaromyces</taxon>
    </lineage>
</organism>
<dbReference type="Proteomes" id="UP000001294">
    <property type="component" value="Unassembled WGS sequence"/>
</dbReference>
<dbReference type="EMBL" id="DS995900">
    <property type="protein sequence ID" value="EEA25165.1"/>
    <property type="molecule type" value="Genomic_DNA"/>
</dbReference>
<feature type="region of interest" description="Disordered" evidence="1">
    <location>
        <begin position="129"/>
        <end position="214"/>
    </location>
</feature>
<evidence type="ECO:0000256" key="1">
    <source>
        <dbReference type="SAM" id="MobiDB-lite"/>
    </source>
</evidence>
<evidence type="ECO:0000313" key="2">
    <source>
        <dbReference type="EMBL" id="EEA25165.1"/>
    </source>
</evidence>
<evidence type="ECO:0000313" key="3">
    <source>
        <dbReference type="Proteomes" id="UP000001294"/>
    </source>
</evidence>
<feature type="compositionally biased region" description="Polar residues" evidence="1">
    <location>
        <begin position="172"/>
        <end position="181"/>
    </location>
</feature>
<reference evidence="3" key="1">
    <citation type="journal article" date="2015" name="Genome Announc.">
        <title>Genome sequence of the AIDS-associated pathogen Penicillium marneffei (ATCC18224) and its near taxonomic relative Talaromyces stipitatus (ATCC10500).</title>
        <authorList>
            <person name="Nierman W.C."/>
            <person name="Fedorova-Abrams N.D."/>
            <person name="Andrianopoulos A."/>
        </authorList>
    </citation>
    <scope>NUCLEOTIDE SEQUENCE [LARGE SCALE GENOMIC DNA]</scope>
    <source>
        <strain evidence="3">ATCC 18224 / CBS 334.59 / QM 7333</strain>
    </source>
</reference>